<reference evidence="2" key="1">
    <citation type="journal article" date="2020" name="G3 (Bethesda)">
        <title>High-Quality Assemblies for Three Invasive Social Wasps from the &lt;i&gt;Vespula&lt;/i&gt; Genus.</title>
        <authorList>
            <person name="Harrop T.W.R."/>
            <person name="Guhlin J."/>
            <person name="McLaughlin G.M."/>
            <person name="Permina E."/>
            <person name="Stockwell P."/>
            <person name="Gilligan J."/>
            <person name="Le Lec M.F."/>
            <person name="Gruber M.A.M."/>
            <person name="Quinn O."/>
            <person name="Lovegrove M."/>
            <person name="Duncan E.J."/>
            <person name="Remnant E.J."/>
            <person name="Van Eeckhoven J."/>
            <person name="Graham B."/>
            <person name="Knapp R.A."/>
            <person name="Langford K.W."/>
            <person name="Kronenberg Z."/>
            <person name="Press M.O."/>
            <person name="Eacker S.M."/>
            <person name="Wilson-Rankin E.E."/>
            <person name="Purcell J."/>
            <person name="Lester P.J."/>
            <person name="Dearden P.K."/>
        </authorList>
    </citation>
    <scope>NUCLEOTIDE SEQUENCE</scope>
    <source>
        <strain evidence="2">Volc-1</strain>
    </source>
</reference>
<comment type="caution">
    <text evidence="2">The sequence shown here is derived from an EMBL/GenBank/DDBJ whole genome shotgun (WGS) entry which is preliminary data.</text>
</comment>
<accession>A0A834NQC7</accession>
<evidence type="ECO:0000313" key="2">
    <source>
        <dbReference type="EMBL" id="KAF7415555.1"/>
    </source>
</evidence>
<organism evidence="2 3">
    <name type="scientific">Vespula pensylvanica</name>
    <name type="common">Western yellow jacket</name>
    <name type="synonym">Wasp</name>
    <dbReference type="NCBI Taxonomy" id="30213"/>
    <lineage>
        <taxon>Eukaryota</taxon>
        <taxon>Metazoa</taxon>
        <taxon>Ecdysozoa</taxon>
        <taxon>Arthropoda</taxon>
        <taxon>Hexapoda</taxon>
        <taxon>Insecta</taxon>
        <taxon>Pterygota</taxon>
        <taxon>Neoptera</taxon>
        <taxon>Endopterygota</taxon>
        <taxon>Hymenoptera</taxon>
        <taxon>Apocrita</taxon>
        <taxon>Aculeata</taxon>
        <taxon>Vespoidea</taxon>
        <taxon>Vespidae</taxon>
        <taxon>Vespinae</taxon>
        <taxon>Vespula</taxon>
    </lineage>
</organism>
<dbReference type="EMBL" id="JACSDY010000011">
    <property type="protein sequence ID" value="KAF7415555.1"/>
    <property type="molecule type" value="Genomic_DNA"/>
</dbReference>
<proteinExistence type="predicted"/>
<evidence type="ECO:0000256" key="1">
    <source>
        <dbReference type="SAM" id="MobiDB-lite"/>
    </source>
</evidence>
<dbReference type="AlphaFoldDB" id="A0A834NQC7"/>
<gene>
    <name evidence="2" type="ORF">H0235_012147</name>
</gene>
<evidence type="ECO:0000313" key="3">
    <source>
        <dbReference type="Proteomes" id="UP000600918"/>
    </source>
</evidence>
<feature type="region of interest" description="Disordered" evidence="1">
    <location>
        <begin position="92"/>
        <end position="115"/>
    </location>
</feature>
<keyword evidence="3" id="KW-1185">Reference proteome</keyword>
<dbReference type="Proteomes" id="UP000600918">
    <property type="component" value="Unassembled WGS sequence"/>
</dbReference>
<name>A0A834NQC7_VESPE</name>
<sequence>MMVVGMTSPAQTETNVCDSFDAGLTLQGYCEPRRARRAVAIKMPRAIEKGGYNGNTMGTSGWWLCDVGDESKKVWATLLDVATIGGVPVPATSKLPESTTTVPAKEGQLSGPSEQDSRIHVRQACKLEERITVAPTNYSDLVTVLTFSQSQRNTELFVRDINTEIFN</sequence>
<protein>
    <submittedName>
        <fullName evidence="2">Uncharacterized protein</fullName>
    </submittedName>
</protein>